<proteinExistence type="predicted"/>
<keyword evidence="2" id="KW-0347">Helicase</keyword>
<protein>
    <submittedName>
        <fullName evidence="2">DEAD/DEAH box helicase</fullName>
    </submittedName>
</protein>
<comment type="caution">
    <text evidence="2">The sequence shown here is derived from an EMBL/GenBank/DDBJ whole genome shotgun (WGS) entry which is preliminary data.</text>
</comment>
<evidence type="ECO:0000313" key="2">
    <source>
        <dbReference type="EMBL" id="GER27984.1"/>
    </source>
</evidence>
<accession>A0A5A7P603</accession>
<dbReference type="OrthoDB" id="10251412at2759"/>
<keyword evidence="2" id="KW-0378">Hydrolase</keyword>
<name>A0A5A7P603_STRAF</name>
<dbReference type="GO" id="GO:0004386">
    <property type="term" value="F:helicase activity"/>
    <property type="evidence" value="ECO:0007669"/>
    <property type="project" value="UniProtKB-KW"/>
</dbReference>
<evidence type="ECO:0000256" key="1">
    <source>
        <dbReference type="SAM" id="MobiDB-lite"/>
    </source>
</evidence>
<gene>
    <name evidence="2" type="ORF">STAS_03733</name>
</gene>
<keyword evidence="2" id="KW-0547">Nucleotide-binding</keyword>
<dbReference type="AlphaFoldDB" id="A0A5A7P603"/>
<keyword evidence="2" id="KW-0067">ATP-binding</keyword>
<keyword evidence="3" id="KW-1185">Reference proteome</keyword>
<reference evidence="3" key="1">
    <citation type="journal article" date="2019" name="Curr. Biol.">
        <title>Genome Sequence of Striga asiatica Provides Insight into the Evolution of Plant Parasitism.</title>
        <authorList>
            <person name="Yoshida S."/>
            <person name="Kim S."/>
            <person name="Wafula E.K."/>
            <person name="Tanskanen J."/>
            <person name="Kim Y.M."/>
            <person name="Honaas L."/>
            <person name="Yang Z."/>
            <person name="Spallek T."/>
            <person name="Conn C.E."/>
            <person name="Ichihashi Y."/>
            <person name="Cheong K."/>
            <person name="Cui S."/>
            <person name="Der J.P."/>
            <person name="Gundlach H."/>
            <person name="Jiao Y."/>
            <person name="Hori C."/>
            <person name="Ishida J.K."/>
            <person name="Kasahara H."/>
            <person name="Kiba T."/>
            <person name="Kim M.S."/>
            <person name="Koo N."/>
            <person name="Laohavisit A."/>
            <person name="Lee Y.H."/>
            <person name="Lumba S."/>
            <person name="McCourt P."/>
            <person name="Mortimer J.C."/>
            <person name="Mutuku J.M."/>
            <person name="Nomura T."/>
            <person name="Sasaki-Sekimoto Y."/>
            <person name="Seto Y."/>
            <person name="Wang Y."/>
            <person name="Wakatake T."/>
            <person name="Sakakibara H."/>
            <person name="Demura T."/>
            <person name="Yamaguchi S."/>
            <person name="Yoneyama K."/>
            <person name="Manabe R.I."/>
            <person name="Nelson D.C."/>
            <person name="Schulman A.H."/>
            <person name="Timko M.P."/>
            <person name="dePamphilis C.W."/>
            <person name="Choi D."/>
            <person name="Shirasu K."/>
        </authorList>
    </citation>
    <scope>NUCLEOTIDE SEQUENCE [LARGE SCALE GENOMIC DNA]</scope>
    <source>
        <strain evidence="3">cv. UVA1</strain>
    </source>
</reference>
<feature type="region of interest" description="Disordered" evidence="1">
    <location>
        <begin position="298"/>
        <end position="327"/>
    </location>
</feature>
<dbReference type="Proteomes" id="UP000325081">
    <property type="component" value="Unassembled WGS sequence"/>
</dbReference>
<evidence type="ECO:0000313" key="3">
    <source>
        <dbReference type="Proteomes" id="UP000325081"/>
    </source>
</evidence>
<organism evidence="2 3">
    <name type="scientific">Striga asiatica</name>
    <name type="common">Asiatic witchweed</name>
    <name type="synonym">Buchnera asiatica</name>
    <dbReference type="NCBI Taxonomy" id="4170"/>
    <lineage>
        <taxon>Eukaryota</taxon>
        <taxon>Viridiplantae</taxon>
        <taxon>Streptophyta</taxon>
        <taxon>Embryophyta</taxon>
        <taxon>Tracheophyta</taxon>
        <taxon>Spermatophyta</taxon>
        <taxon>Magnoliopsida</taxon>
        <taxon>eudicotyledons</taxon>
        <taxon>Gunneridae</taxon>
        <taxon>Pentapetalae</taxon>
        <taxon>asterids</taxon>
        <taxon>lamiids</taxon>
        <taxon>Lamiales</taxon>
        <taxon>Orobanchaceae</taxon>
        <taxon>Buchnereae</taxon>
        <taxon>Striga</taxon>
    </lineage>
</organism>
<dbReference type="EMBL" id="BKCP01002224">
    <property type="protein sequence ID" value="GER27984.1"/>
    <property type="molecule type" value="Genomic_DNA"/>
</dbReference>
<sequence>MMMRSSPQLDQRPSMKLNNKITDLLIPRRIGAALTVTRDGPFSTLPLRQLNRTVNILNYKYRPIPSPQQQSPQIRIPLNIRQLQIINIKPEIVRHRSYQARFPSPRRPVKQVTPLPDPAHFPVEILPPHEPVEVLDDGFFQSGLDCQRVEGRRVLEVDRDPGRVELEKPLLRRIFVVVVDGGLGGVVVVAVVGVDEAPVEVDVVELVGDEFGLGESEGEGWVIWAFGDFEAVDVGAELFGAEVGLGGGEELVEGDAVALLDDEGGAAVAGAEEVAAEGVGEVGAELAGEELVEHCLDEDDEGGDGGVRGEDGGWVGDGGEGDRHFCL</sequence>